<dbReference type="InterPro" id="IPR007742">
    <property type="entry name" value="NosD_dom"/>
</dbReference>
<evidence type="ECO:0000256" key="1">
    <source>
        <dbReference type="ARBA" id="ARBA00004906"/>
    </source>
</evidence>
<dbReference type="NCBIfam" id="TIGR04247">
    <property type="entry name" value="NosD_copper_fam"/>
    <property type="match status" value="1"/>
</dbReference>
<evidence type="ECO:0000313" key="6">
    <source>
        <dbReference type="Proteomes" id="UP000770785"/>
    </source>
</evidence>
<accession>A0ABX0XCH5</accession>
<dbReference type="InterPro" id="IPR051550">
    <property type="entry name" value="SCF-Subunits/Alg-Epimerases"/>
</dbReference>
<evidence type="ECO:0000256" key="3">
    <source>
        <dbReference type="ARBA" id="ARBA00022786"/>
    </source>
</evidence>
<dbReference type="Gene3D" id="2.160.20.10">
    <property type="entry name" value="Single-stranded right-handed beta-helix, Pectin lyase-like"/>
    <property type="match status" value="1"/>
</dbReference>
<dbReference type="SMART" id="SM00722">
    <property type="entry name" value="CASH"/>
    <property type="match status" value="2"/>
</dbReference>
<comment type="pathway">
    <text evidence="1">Protein modification; protein ubiquitination.</text>
</comment>
<dbReference type="Proteomes" id="UP000770785">
    <property type="component" value="Unassembled WGS sequence"/>
</dbReference>
<dbReference type="EMBL" id="JAATJH010000003">
    <property type="protein sequence ID" value="NJC26979.1"/>
    <property type="molecule type" value="Genomic_DNA"/>
</dbReference>
<evidence type="ECO:0000313" key="5">
    <source>
        <dbReference type="EMBL" id="NJC26979.1"/>
    </source>
</evidence>
<evidence type="ECO:0000256" key="2">
    <source>
        <dbReference type="ARBA" id="ARBA00022737"/>
    </source>
</evidence>
<feature type="domain" description="Carbohydrate-binding/sugar hydrolysis" evidence="4">
    <location>
        <begin position="220"/>
        <end position="358"/>
    </location>
</feature>
<reference evidence="5 6" key="1">
    <citation type="submission" date="2020-03" db="EMBL/GenBank/DDBJ databases">
        <title>Genomic Encyclopedia of Type Strains, Phase IV (KMG-IV): sequencing the most valuable type-strain genomes for metagenomic binning, comparative biology and taxonomic classification.</title>
        <authorList>
            <person name="Goeker M."/>
        </authorList>
    </citation>
    <scope>NUCLEOTIDE SEQUENCE [LARGE SCALE GENOMIC DNA]</scope>
    <source>
        <strain evidence="5 6">DSM 105096</strain>
    </source>
</reference>
<dbReference type="InterPro" id="IPR006626">
    <property type="entry name" value="PbH1"/>
</dbReference>
<dbReference type="NCBIfam" id="TIGR03804">
    <property type="entry name" value="para_beta_helix"/>
    <property type="match status" value="1"/>
</dbReference>
<dbReference type="InterPro" id="IPR012334">
    <property type="entry name" value="Pectin_lyas_fold"/>
</dbReference>
<dbReference type="InterPro" id="IPR011050">
    <property type="entry name" value="Pectin_lyase_fold/virulence"/>
</dbReference>
<dbReference type="SMART" id="SM00710">
    <property type="entry name" value="PbH1"/>
    <property type="match status" value="8"/>
</dbReference>
<dbReference type="InterPro" id="IPR022441">
    <property type="entry name" value="Para_beta_helix_rpt-2"/>
</dbReference>
<keyword evidence="2" id="KW-0677">Repeat</keyword>
<dbReference type="RefSeq" id="WP_168037722.1">
    <property type="nucleotide sequence ID" value="NZ_JAATJH010000003.1"/>
</dbReference>
<evidence type="ECO:0000259" key="4">
    <source>
        <dbReference type="SMART" id="SM00722"/>
    </source>
</evidence>
<dbReference type="PANTHER" id="PTHR22990:SF15">
    <property type="entry name" value="F-BOX ONLY PROTEIN 10"/>
    <property type="match status" value="1"/>
</dbReference>
<protein>
    <submittedName>
        <fullName evidence="5">Nitrous oxidase accessory protein</fullName>
    </submittedName>
</protein>
<comment type="caution">
    <text evidence="5">The sequence shown here is derived from an EMBL/GenBank/DDBJ whole genome shotgun (WGS) entry which is preliminary data.</text>
</comment>
<proteinExistence type="predicted"/>
<sequence length="416" mass="46613">MKSIIIILLTGLACGLPCQLLSATWYVGPGAEFSALAPAIAAAAAHDHIIVLAGHYRERELLIDKPLRLTAEPGVIIDAENRAEDIFLVTADSVEISGFTLQNVGVSYRYECSAIRLREVNNAKILDNRIINCYFGIYLETAGRTDVINNYIQNKFVREVNAGNAIHAWKSEALRIHDNVVTGHRDGIYFEFVDDSTIECNDSYGNIRYGLHFMFSNRDAYRGNIFRDNAAGVAVMFSHDIEMIENEFLHNWGGASYGLLLKEISDGRISHNRFFRNTIGILAEGANRLVISENQFTRNGTAIDIKGNCLDNQVLANNFLANTFEVVTNSKHNNNEFAANYWSGYLGYDLDRNGIGDVPYRPVDLFAKITHEIPAATMLLHSNIIDLLEIGEKNFPRLIPLDLIDSMPRIRPYAYD</sequence>
<name>A0ABX0XCH5_9BACT</name>
<dbReference type="SUPFAM" id="SSF51126">
    <property type="entry name" value="Pectin lyase-like"/>
    <property type="match status" value="1"/>
</dbReference>
<dbReference type="Pfam" id="PF05048">
    <property type="entry name" value="NosD"/>
    <property type="match status" value="1"/>
</dbReference>
<keyword evidence="3" id="KW-0833">Ubl conjugation pathway</keyword>
<dbReference type="InterPro" id="IPR006633">
    <property type="entry name" value="Carb-bd_sugar_hydrolysis-dom"/>
</dbReference>
<organism evidence="5 6">
    <name type="scientific">Neolewinella antarctica</name>
    <dbReference type="NCBI Taxonomy" id="442734"/>
    <lineage>
        <taxon>Bacteria</taxon>
        <taxon>Pseudomonadati</taxon>
        <taxon>Bacteroidota</taxon>
        <taxon>Saprospiria</taxon>
        <taxon>Saprospirales</taxon>
        <taxon>Lewinellaceae</taxon>
        <taxon>Neolewinella</taxon>
    </lineage>
</organism>
<dbReference type="InterPro" id="IPR026464">
    <property type="entry name" value="NosD_copper_fam"/>
</dbReference>
<gene>
    <name evidence="5" type="ORF">GGR27_002489</name>
</gene>
<feature type="domain" description="Carbohydrate-binding/sugar hydrolysis" evidence="4">
    <location>
        <begin position="39"/>
        <end position="191"/>
    </location>
</feature>
<keyword evidence="6" id="KW-1185">Reference proteome</keyword>
<dbReference type="PANTHER" id="PTHR22990">
    <property type="entry name" value="F-BOX ONLY PROTEIN"/>
    <property type="match status" value="1"/>
</dbReference>